<protein>
    <submittedName>
        <fullName evidence="1">Uncharacterized protein</fullName>
    </submittedName>
</protein>
<proteinExistence type="predicted"/>
<organism evidence="1 2">
    <name type="scientific">Bauhinia variegata</name>
    <name type="common">Purple orchid tree</name>
    <name type="synonym">Phanera variegata</name>
    <dbReference type="NCBI Taxonomy" id="167791"/>
    <lineage>
        <taxon>Eukaryota</taxon>
        <taxon>Viridiplantae</taxon>
        <taxon>Streptophyta</taxon>
        <taxon>Embryophyta</taxon>
        <taxon>Tracheophyta</taxon>
        <taxon>Spermatophyta</taxon>
        <taxon>Magnoliopsida</taxon>
        <taxon>eudicotyledons</taxon>
        <taxon>Gunneridae</taxon>
        <taxon>Pentapetalae</taxon>
        <taxon>rosids</taxon>
        <taxon>fabids</taxon>
        <taxon>Fabales</taxon>
        <taxon>Fabaceae</taxon>
        <taxon>Cercidoideae</taxon>
        <taxon>Cercideae</taxon>
        <taxon>Bauhiniinae</taxon>
        <taxon>Bauhinia</taxon>
    </lineage>
</organism>
<sequence>MENKEPSPSTIPLFLSSLFVFLLITKAQARDDQPYYCHSSCGNLEDTRYPFRLRSQPLSCGDPDYTLTCENQKPILEFGDGKYYVKSINYKDQTIQLVDVNLANGSCNLPSGTVDSEIHGDIRYQRFLPHVEISFVNCSKPINESTFKRVPCMSGNRSIIHAVYSGASVYEYQHSCSFPISTSLIDDNYSAKQPSSYEDIRKLLQNGFKLGWSVECRDCVLSGRKCGFDYNDPKPHYRCHKPYNEYDDVIKAYIILSIIIVSGMVLSPDYTD</sequence>
<reference evidence="1 2" key="1">
    <citation type="journal article" date="2022" name="DNA Res.">
        <title>Chromosomal-level genome assembly of the orchid tree Bauhinia variegata (Leguminosae; Cercidoideae) supports the allotetraploid origin hypothesis of Bauhinia.</title>
        <authorList>
            <person name="Zhong Y."/>
            <person name="Chen Y."/>
            <person name="Zheng D."/>
            <person name="Pang J."/>
            <person name="Liu Y."/>
            <person name="Luo S."/>
            <person name="Meng S."/>
            <person name="Qian L."/>
            <person name="Wei D."/>
            <person name="Dai S."/>
            <person name="Zhou R."/>
        </authorList>
    </citation>
    <scope>NUCLEOTIDE SEQUENCE [LARGE SCALE GENOMIC DNA]</scope>
    <source>
        <strain evidence="1">BV-YZ2020</strain>
    </source>
</reference>
<dbReference type="Proteomes" id="UP000828941">
    <property type="component" value="Chromosome 11"/>
</dbReference>
<dbReference type="EMBL" id="CM039436">
    <property type="protein sequence ID" value="KAI4313870.1"/>
    <property type="molecule type" value="Genomic_DNA"/>
</dbReference>
<gene>
    <name evidence="1" type="ORF">L6164_026817</name>
</gene>
<comment type="caution">
    <text evidence="1">The sequence shown here is derived from an EMBL/GenBank/DDBJ whole genome shotgun (WGS) entry which is preliminary data.</text>
</comment>
<evidence type="ECO:0000313" key="2">
    <source>
        <dbReference type="Proteomes" id="UP000828941"/>
    </source>
</evidence>
<name>A0ACB9LR33_BAUVA</name>
<evidence type="ECO:0000313" key="1">
    <source>
        <dbReference type="EMBL" id="KAI4313870.1"/>
    </source>
</evidence>
<accession>A0ACB9LR33</accession>
<keyword evidence="2" id="KW-1185">Reference proteome</keyword>